<dbReference type="CDD" id="cd01166">
    <property type="entry name" value="KdgK"/>
    <property type="match status" value="1"/>
</dbReference>
<dbReference type="InterPro" id="IPR029056">
    <property type="entry name" value="Ribokinase-like"/>
</dbReference>
<dbReference type="Gene3D" id="3.40.1190.20">
    <property type="match status" value="1"/>
</dbReference>
<comment type="similarity">
    <text evidence="1">Belongs to the carbohydrate kinase PfkB family.</text>
</comment>
<dbReference type="Proteomes" id="UP000264589">
    <property type="component" value="Unassembled WGS sequence"/>
</dbReference>
<sequence length="307" mass="32492">MTAIPAPVFIIGEAMIELSGLDGKTAQVGVAGDTFNTAVYLARAGVPVSYLTALGEDPFSERIREALQDEGIDTSHVLTAPGRNAGLYAISLDDEGERTFTYWRNDSAARAFFSAPGAENALDAMAKAPAVYLSGISLSLYGPDDRARLFDVLKTVRDNGGEVIFDLNYRPRGWPDSQTAHAVLDKASQLATICLPTFEDVEALYGTKDPETASTKYQDLGAREVTVKDGGNGAYLSSGGWVKPAEKIRPVDTTGAGDSFNAGYLTARIKGLPPEEAALAGHRLAGAVICEKGAILPKGHPAWPETA</sequence>
<keyword evidence="3 5" id="KW-0418">Kinase</keyword>
<keyword evidence="2" id="KW-0808">Transferase</keyword>
<dbReference type="OrthoDB" id="9776822at2"/>
<dbReference type="GO" id="GO:0006974">
    <property type="term" value="P:DNA damage response"/>
    <property type="evidence" value="ECO:0007669"/>
    <property type="project" value="TreeGrafter"/>
</dbReference>
<protein>
    <submittedName>
        <fullName evidence="5">Sugar kinase</fullName>
    </submittedName>
</protein>
<reference evidence="5 6" key="1">
    <citation type="submission" date="2018-08" db="EMBL/GenBank/DDBJ databases">
        <title>Parvularcula sp. SM1705, isolated from surface water of the South Sea China.</title>
        <authorList>
            <person name="Sun L."/>
        </authorList>
    </citation>
    <scope>NUCLEOTIDE SEQUENCE [LARGE SCALE GENOMIC DNA]</scope>
    <source>
        <strain evidence="5 6">SM1705</strain>
    </source>
</reference>
<dbReference type="GO" id="GO:0042840">
    <property type="term" value="P:D-glucuronate catabolic process"/>
    <property type="evidence" value="ECO:0007669"/>
    <property type="project" value="TreeGrafter"/>
</dbReference>
<evidence type="ECO:0000256" key="2">
    <source>
        <dbReference type="ARBA" id="ARBA00022679"/>
    </source>
</evidence>
<comment type="caution">
    <text evidence="5">The sequence shown here is derived from an EMBL/GenBank/DDBJ whole genome shotgun (WGS) entry which is preliminary data.</text>
</comment>
<evidence type="ECO:0000313" key="5">
    <source>
        <dbReference type="EMBL" id="RFB03908.1"/>
    </source>
</evidence>
<dbReference type="PANTHER" id="PTHR43085">
    <property type="entry name" value="HEXOKINASE FAMILY MEMBER"/>
    <property type="match status" value="1"/>
</dbReference>
<name>A0A371REN4_9PROT</name>
<accession>A0A371REN4</accession>
<dbReference type="InterPro" id="IPR002173">
    <property type="entry name" value="Carboh/pur_kinase_PfkB_CS"/>
</dbReference>
<dbReference type="InParanoid" id="A0A371REN4"/>
<dbReference type="PROSITE" id="PS00584">
    <property type="entry name" value="PFKB_KINASES_2"/>
    <property type="match status" value="1"/>
</dbReference>
<dbReference type="FunCoup" id="A0A371REN4">
    <property type="interactions" value="200"/>
</dbReference>
<dbReference type="GO" id="GO:0008673">
    <property type="term" value="F:2-dehydro-3-deoxygluconokinase activity"/>
    <property type="evidence" value="ECO:0007669"/>
    <property type="project" value="TreeGrafter"/>
</dbReference>
<keyword evidence="6" id="KW-1185">Reference proteome</keyword>
<dbReference type="PANTHER" id="PTHR43085:SF15">
    <property type="entry name" value="2-DEHYDRO-3-DEOXYGLUCONOKINASE"/>
    <property type="match status" value="1"/>
</dbReference>
<evidence type="ECO:0000259" key="4">
    <source>
        <dbReference type="Pfam" id="PF00294"/>
    </source>
</evidence>
<proteinExistence type="inferred from homology"/>
<dbReference type="AlphaFoldDB" id="A0A371REN4"/>
<dbReference type="EMBL" id="QUQO01000001">
    <property type="protein sequence ID" value="RFB03908.1"/>
    <property type="molecule type" value="Genomic_DNA"/>
</dbReference>
<evidence type="ECO:0000256" key="1">
    <source>
        <dbReference type="ARBA" id="ARBA00010688"/>
    </source>
</evidence>
<feature type="domain" description="Carbohydrate kinase PfkB" evidence="4">
    <location>
        <begin position="8"/>
        <end position="297"/>
    </location>
</feature>
<evidence type="ECO:0000256" key="3">
    <source>
        <dbReference type="ARBA" id="ARBA00022777"/>
    </source>
</evidence>
<dbReference type="GO" id="GO:0019698">
    <property type="term" value="P:D-galacturonate catabolic process"/>
    <property type="evidence" value="ECO:0007669"/>
    <property type="project" value="TreeGrafter"/>
</dbReference>
<dbReference type="InterPro" id="IPR050306">
    <property type="entry name" value="PfkB_Carbo_kinase"/>
</dbReference>
<dbReference type="GO" id="GO:0005829">
    <property type="term" value="C:cytosol"/>
    <property type="evidence" value="ECO:0007669"/>
    <property type="project" value="TreeGrafter"/>
</dbReference>
<organism evidence="5 6">
    <name type="scientific">Parvularcula marina</name>
    <dbReference type="NCBI Taxonomy" id="2292771"/>
    <lineage>
        <taxon>Bacteria</taxon>
        <taxon>Pseudomonadati</taxon>
        <taxon>Pseudomonadota</taxon>
        <taxon>Alphaproteobacteria</taxon>
        <taxon>Parvularculales</taxon>
        <taxon>Parvularculaceae</taxon>
        <taxon>Parvularcula</taxon>
    </lineage>
</organism>
<dbReference type="RefSeq" id="WP_116390536.1">
    <property type="nucleotide sequence ID" value="NZ_QUQO01000001.1"/>
</dbReference>
<dbReference type="InterPro" id="IPR011611">
    <property type="entry name" value="PfkB_dom"/>
</dbReference>
<evidence type="ECO:0000313" key="6">
    <source>
        <dbReference type="Proteomes" id="UP000264589"/>
    </source>
</evidence>
<dbReference type="Pfam" id="PF00294">
    <property type="entry name" value="PfkB"/>
    <property type="match status" value="1"/>
</dbReference>
<gene>
    <name evidence="5" type="ORF">DX908_00570</name>
</gene>
<dbReference type="SUPFAM" id="SSF53613">
    <property type="entry name" value="Ribokinase-like"/>
    <property type="match status" value="1"/>
</dbReference>